<dbReference type="SUPFAM" id="SSF52540">
    <property type="entry name" value="P-loop containing nucleoside triphosphate hydrolases"/>
    <property type="match status" value="1"/>
</dbReference>
<dbReference type="RefSeq" id="WP_188483233.1">
    <property type="nucleotide sequence ID" value="NZ_BMFC01000010.1"/>
</dbReference>
<evidence type="ECO:0008006" key="3">
    <source>
        <dbReference type="Google" id="ProtNLM"/>
    </source>
</evidence>
<protein>
    <recommendedName>
        <fullName evidence="3">AAA family ATPase</fullName>
    </recommendedName>
</protein>
<dbReference type="InterPro" id="IPR027417">
    <property type="entry name" value="P-loop_NTPase"/>
</dbReference>
<dbReference type="PANTHER" id="PTHR37816:SF2">
    <property type="entry name" value="DNA TOPOLOGY MODULATION PROTEIN FLAR-RELATED PROTEIN"/>
    <property type="match status" value="1"/>
</dbReference>
<organism evidence="1 2">
    <name type="scientific">Marivita lacus</name>
    <dbReference type="NCBI Taxonomy" id="1323742"/>
    <lineage>
        <taxon>Bacteria</taxon>
        <taxon>Pseudomonadati</taxon>
        <taxon>Pseudomonadota</taxon>
        <taxon>Alphaproteobacteria</taxon>
        <taxon>Rhodobacterales</taxon>
        <taxon>Roseobacteraceae</taxon>
        <taxon>Marivita</taxon>
    </lineage>
</organism>
<evidence type="ECO:0000313" key="1">
    <source>
        <dbReference type="EMBL" id="GGC14634.1"/>
    </source>
</evidence>
<name>A0ABQ1L291_9RHOB</name>
<gene>
    <name evidence="1" type="ORF">GCM10011363_33940</name>
</gene>
<sequence>MIPKRVMIIGGPGSGKSTLATRMGAALGLPVYHMDREVFWLPGWQERAKDDQRRQIERIVALDAWVFEGNNSSSFSLREARADMLVWLDVPLWLRLVRVIRRSVRQNGQTRADMARDCPERLSMLPDFLWFILSTARSGRRTQSAFFDATGLMRYRLRSVSEVEAFVAGLGRCT</sequence>
<dbReference type="Proteomes" id="UP000645462">
    <property type="component" value="Unassembled WGS sequence"/>
</dbReference>
<dbReference type="PANTHER" id="PTHR37816">
    <property type="entry name" value="YALI0E33011P"/>
    <property type="match status" value="1"/>
</dbReference>
<proteinExistence type="predicted"/>
<dbReference type="InterPro" id="IPR052922">
    <property type="entry name" value="Cytidylate_Kinase-2"/>
</dbReference>
<comment type="caution">
    <text evidence="1">The sequence shown here is derived from an EMBL/GenBank/DDBJ whole genome shotgun (WGS) entry which is preliminary data.</text>
</comment>
<accession>A0ABQ1L291</accession>
<evidence type="ECO:0000313" key="2">
    <source>
        <dbReference type="Proteomes" id="UP000645462"/>
    </source>
</evidence>
<dbReference type="EMBL" id="BMFC01000010">
    <property type="protein sequence ID" value="GGC14634.1"/>
    <property type="molecule type" value="Genomic_DNA"/>
</dbReference>
<reference evidence="2" key="1">
    <citation type="journal article" date="2019" name="Int. J. Syst. Evol. Microbiol.">
        <title>The Global Catalogue of Microorganisms (GCM) 10K type strain sequencing project: providing services to taxonomists for standard genome sequencing and annotation.</title>
        <authorList>
            <consortium name="The Broad Institute Genomics Platform"/>
            <consortium name="The Broad Institute Genome Sequencing Center for Infectious Disease"/>
            <person name="Wu L."/>
            <person name="Ma J."/>
        </authorList>
    </citation>
    <scope>NUCLEOTIDE SEQUENCE [LARGE SCALE GENOMIC DNA]</scope>
    <source>
        <strain evidence="2">CGMCC 1.12478</strain>
    </source>
</reference>
<keyword evidence="2" id="KW-1185">Reference proteome</keyword>
<dbReference type="Gene3D" id="3.40.50.300">
    <property type="entry name" value="P-loop containing nucleotide triphosphate hydrolases"/>
    <property type="match status" value="1"/>
</dbReference>